<evidence type="ECO:0000313" key="5">
    <source>
        <dbReference type="EMBL" id="EEE53796.1"/>
    </source>
</evidence>
<dbReference type="InterPro" id="IPR017930">
    <property type="entry name" value="Myb_dom"/>
</dbReference>
<dbReference type="EMBL" id="CM000138">
    <property type="protein sequence ID" value="EEE53796.1"/>
    <property type="molecule type" value="Genomic_DNA"/>
</dbReference>
<organism evidence="5">
    <name type="scientific">Oryza sativa subsp. japonica</name>
    <name type="common">Rice</name>
    <dbReference type="NCBI Taxonomy" id="39947"/>
    <lineage>
        <taxon>Eukaryota</taxon>
        <taxon>Viridiplantae</taxon>
        <taxon>Streptophyta</taxon>
        <taxon>Embryophyta</taxon>
        <taxon>Tracheophyta</taxon>
        <taxon>Spermatophyta</taxon>
        <taxon>Magnoliopsida</taxon>
        <taxon>Liliopsida</taxon>
        <taxon>Poales</taxon>
        <taxon>Poaceae</taxon>
        <taxon>BOP clade</taxon>
        <taxon>Oryzoideae</taxon>
        <taxon>Oryzeae</taxon>
        <taxon>Oryzinae</taxon>
        <taxon>Oryza</taxon>
        <taxon>Oryza sativa</taxon>
    </lineage>
</organism>
<feature type="region of interest" description="Disordered" evidence="2">
    <location>
        <begin position="459"/>
        <end position="510"/>
    </location>
</feature>
<dbReference type="Gene3D" id="1.10.10.60">
    <property type="entry name" value="Homeodomain-like"/>
    <property type="match status" value="1"/>
</dbReference>
<feature type="compositionally biased region" description="Basic residues" evidence="2">
    <location>
        <begin position="41"/>
        <end position="51"/>
    </location>
</feature>
<evidence type="ECO:0000259" key="4">
    <source>
        <dbReference type="PROSITE" id="PS51294"/>
    </source>
</evidence>
<dbReference type="PANTHER" id="PTHR36891:SF1">
    <property type="entry name" value="OS01G0127400 PROTEIN"/>
    <property type="match status" value="1"/>
</dbReference>
<sequence length="562" mass="60893">MVAQFGGPSEFKPYPFGFPPLVRGAIGPQIYPSLPRALCRRRPRPTRRSSRAHCLAPSASARGPSFRRPYTSVLVVPTGVGAAVGGFAGDALPVARALGAVADCVISHPNVLNAAMLYWPMPNTLYVEGYALDRFAEGSWALQPVHQNKVGLVLDSGIEEELRLRHLQVADAARASLGLPVVEYIVTDTPLEIKTWFDPKCGKSTGSVGNSDSLLRAVEALVNRSDVNAVAVVARFPDDDPEDSDCYREGKGVDLLAGVEAIISHLIVKKFKIPAAHAPAVLPPVLSLSVSPRSAAEEIGHTFLPCVLAGLSNAPQYVMRRNGNMDNGCIVASDVDSVILPKDACGGDGTIAFARTATKNKPLIITVQENETVLDDTPDKFNIEAVSSQPPPRLISEHLPAGDPPSPLSRSRKRRSFSEEEDELLLKLHALLGNRWSLIAGRLPGRTDKEVMNHWNSKLMDSTIEHPPSLHDDEHRRRRRRLRSEAHDERGAKHPGHNSSSSSKDVNGDECTVADDASSCNHQDDNRAVAELNLELTLSTPCIYLLLGQDREDGSKSNQGLI</sequence>
<dbReference type="InterPro" id="IPR009057">
    <property type="entry name" value="Homeodomain-like_sf"/>
</dbReference>
<dbReference type="InterPro" id="IPR021763">
    <property type="entry name" value="DUF3326"/>
</dbReference>
<reference evidence="5" key="1">
    <citation type="journal article" date="2005" name="PLoS Biol.">
        <title>The genomes of Oryza sativa: a history of duplications.</title>
        <authorList>
            <person name="Yu J."/>
            <person name="Wang J."/>
            <person name="Lin W."/>
            <person name="Li S."/>
            <person name="Li H."/>
            <person name="Zhou J."/>
            <person name="Ni P."/>
            <person name="Dong W."/>
            <person name="Hu S."/>
            <person name="Zeng C."/>
            <person name="Zhang J."/>
            <person name="Zhang Y."/>
            <person name="Li R."/>
            <person name="Xu Z."/>
            <person name="Li S."/>
            <person name="Li X."/>
            <person name="Zheng H."/>
            <person name="Cong L."/>
            <person name="Lin L."/>
            <person name="Yin J."/>
            <person name="Geng J."/>
            <person name="Li G."/>
            <person name="Shi J."/>
            <person name="Liu J."/>
            <person name="Lv H."/>
            <person name="Li J."/>
            <person name="Wang J."/>
            <person name="Deng Y."/>
            <person name="Ran L."/>
            <person name="Shi X."/>
            <person name="Wang X."/>
            <person name="Wu Q."/>
            <person name="Li C."/>
            <person name="Ren X."/>
            <person name="Wang J."/>
            <person name="Wang X."/>
            <person name="Li D."/>
            <person name="Liu D."/>
            <person name="Zhang X."/>
            <person name="Ji Z."/>
            <person name="Zhao W."/>
            <person name="Sun Y."/>
            <person name="Zhang Z."/>
            <person name="Bao J."/>
            <person name="Han Y."/>
            <person name="Dong L."/>
            <person name="Ji J."/>
            <person name="Chen P."/>
            <person name="Wu S."/>
            <person name="Liu J."/>
            <person name="Xiao Y."/>
            <person name="Bu D."/>
            <person name="Tan J."/>
            <person name="Yang L."/>
            <person name="Ye C."/>
            <person name="Zhang J."/>
            <person name="Xu J."/>
            <person name="Zhou Y."/>
            <person name="Yu Y."/>
            <person name="Zhang B."/>
            <person name="Zhuang S."/>
            <person name="Wei H."/>
            <person name="Liu B."/>
            <person name="Lei M."/>
            <person name="Yu H."/>
            <person name="Li Y."/>
            <person name="Xu H."/>
            <person name="Wei S."/>
            <person name="He X."/>
            <person name="Fang L."/>
            <person name="Zhang Z."/>
            <person name="Zhang Y."/>
            <person name="Huang X."/>
            <person name="Su Z."/>
            <person name="Tong W."/>
            <person name="Li J."/>
            <person name="Tong Z."/>
            <person name="Li S."/>
            <person name="Ye J."/>
            <person name="Wang L."/>
            <person name="Fang L."/>
            <person name="Lei T."/>
            <person name="Chen C."/>
            <person name="Chen H."/>
            <person name="Xu Z."/>
            <person name="Li H."/>
            <person name="Huang H."/>
            <person name="Zhang F."/>
            <person name="Xu H."/>
            <person name="Li N."/>
            <person name="Zhao C."/>
            <person name="Li S."/>
            <person name="Dong L."/>
            <person name="Huang Y."/>
            <person name="Li L."/>
            <person name="Xi Y."/>
            <person name="Qi Q."/>
            <person name="Li W."/>
            <person name="Zhang B."/>
            <person name="Hu W."/>
            <person name="Zhang Y."/>
            <person name="Tian X."/>
            <person name="Jiao Y."/>
            <person name="Liang X."/>
            <person name="Jin J."/>
            <person name="Gao L."/>
            <person name="Zheng W."/>
            <person name="Hao B."/>
            <person name="Liu S."/>
            <person name="Wang W."/>
            <person name="Yuan L."/>
            <person name="Cao M."/>
            <person name="McDermott J."/>
            <person name="Samudrala R."/>
            <person name="Wang J."/>
            <person name="Wong G.K."/>
            <person name="Yang H."/>
        </authorList>
    </citation>
    <scope>NUCLEOTIDE SEQUENCE [LARGE SCALE GENOMIC DNA]</scope>
</reference>
<dbReference type="PANTHER" id="PTHR36891">
    <property type="entry name" value="OS01G0127400 PROTEIN"/>
    <property type="match status" value="1"/>
</dbReference>
<proteinExistence type="predicted"/>
<feature type="domain" description="HTH myb-type" evidence="4">
    <location>
        <begin position="409"/>
        <end position="463"/>
    </location>
</feature>
<name>B9EZA9_ORYSJ</name>
<dbReference type="PROSITE" id="PS51294">
    <property type="entry name" value="HTH_MYB"/>
    <property type="match status" value="1"/>
</dbReference>
<feature type="compositionally biased region" description="Basic and acidic residues" evidence="2">
    <location>
        <begin position="483"/>
        <end position="492"/>
    </location>
</feature>
<dbReference type="SMART" id="SM00717">
    <property type="entry name" value="SANT"/>
    <property type="match status" value="1"/>
</dbReference>
<protein>
    <submittedName>
        <fullName evidence="5">Uncharacterized protein</fullName>
    </submittedName>
</protein>
<dbReference type="GO" id="GO:0003677">
    <property type="term" value="F:DNA binding"/>
    <property type="evidence" value="ECO:0007669"/>
    <property type="project" value="UniProtKB-KW"/>
</dbReference>
<dbReference type="Pfam" id="PF11805">
    <property type="entry name" value="DUF3326"/>
    <property type="match status" value="1"/>
</dbReference>
<dbReference type="CDD" id="cd00167">
    <property type="entry name" value="SANT"/>
    <property type="match status" value="1"/>
</dbReference>
<gene>
    <name evidence="5" type="ORF">OsJ_00220</name>
</gene>
<keyword evidence="1" id="KW-0238">DNA-binding</keyword>
<feature type="domain" description="Myb-like" evidence="3">
    <location>
        <begin position="409"/>
        <end position="459"/>
    </location>
</feature>
<dbReference type="InterPro" id="IPR001005">
    <property type="entry name" value="SANT/Myb"/>
</dbReference>
<dbReference type="Pfam" id="PF00249">
    <property type="entry name" value="Myb_DNA-binding"/>
    <property type="match status" value="1"/>
</dbReference>
<reference evidence="5" key="2">
    <citation type="submission" date="2008-12" db="EMBL/GenBank/DDBJ databases">
        <title>Improved gene annotation of the rice (Oryza sativa) genomes.</title>
        <authorList>
            <person name="Wang J."/>
            <person name="Li R."/>
            <person name="Fan W."/>
            <person name="Huang Q."/>
            <person name="Zhang J."/>
            <person name="Zhou Y."/>
            <person name="Hu Y."/>
            <person name="Zi S."/>
            <person name="Li J."/>
            <person name="Ni P."/>
            <person name="Zheng H."/>
            <person name="Zhang Y."/>
            <person name="Zhao M."/>
            <person name="Hao Q."/>
            <person name="McDermott J."/>
            <person name="Samudrala R."/>
            <person name="Kristiansen K."/>
            <person name="Wong G.K.-S."/>
        </authorList>
    </citation>
    <scope>NUCLEOTIDE SEQUENCE</scope>
</reference>
<feature type="region of interest" description="Disordered" evidence="2">
    <location>
        <begin position="41"/>
        <end position="62"/>
    </location>
</feature>
<dbReference type="SUPFAM" id="SSF46689">
    <property type="entry name" value="Homeodomain-like"/>
    <property type="match status" value="1"/>
</dbReference>
<feature type="region of interest" description="Disordered" evidence="2">
    <location>
        <begin position="386"/>
        <end position="415"/>
    </location>
</feature>
<evidence type="ECO:0000256" key="1">
    <source>
        <dbReference type="ARBA" id="ARBA00023125"/>
    </source>
</evidence>
<accession>B9EZA9</accession>
<dbReference type="AlphaFoldDB" id="B9EZA9"/>
<dbReference type="Proteomes" id="UP000007752">
    <property type="component" value="Chromosome 1"/>
</dbReference>
<dbReference type="PROSITE" id="PS50090">
    <property type="entry name" value="MYB_LIKE"/>
    <property type="match status" value="1"/>
</dbReference>
<evidence type="ECO:0000256" key="2">
    <source>
        <dbReference type="SAM" id="MobiDB-lite"/>
    </source>
</evidence>
<evidence type="ECO:0000259" key="3">
    <source>
        <dbReference type="PROSITE" id="PS50090"/>
    </source>
</evidence>